<keyword evidence="2" id="KW-0325">Glycoprotein</keyword>
<comment type="similarity">
    <text evidence="2">Belongs to the methyltransferase superfamily.</text>
</comment>
<evidence type="ECO:0000313" key="4">
    <source>
        <dbReference type="Proteomes" id="UP000233837"/>
    </source>
</evidence>
<reference evidence="3 4" key="2">
    <citation type="journal article" date="2017" name="Nature">
        <title>The Apostasia genome and the evolution of orchids.</title>
        <authorList>
            <person name="Zhang G.Q."/>
            <person name="Liu K.W."/>
            <person name="Li Z."/>
            <person name="Lohaus R."/>
            <person name="Hsiao Y.Y."/>
            <person name="Niu S.C."/>
            <person name="Wang J.Y."/>
            <person name="Lin Y.C."/>
            <person name="Xu Q."/>
            <person name="Chen L.J."/>
            <person name="Yoshida K."/>
            <person name="Fujiwara S."/>
            <person name="Wang Z.W."/>
            <person name="Zhang Y.Q."/>
            <person name="Mitsuda N."/>
            <person name="Wang M."/>
            <person name="Liu G.H."/>
            <person name="Pecoraro L."/>
            <person name="Huang H.X."/>
            <person name="Xiao X.J."/>
            <person name="Lin M."/>
            <person name="Wu X.Y."/>
            <person name="Wu W.L."/>
            <person name="Chen Y.Y."/>
            <person name="Chang S.B."/>
            <person name="Sakamoto S."/>
            <person name="Ohme-Takagi M."/>
            <person name="Yagi M."/>
            <person name="Zeng S.J."/>
            <person name="Shen C.Y."/>
            <person name="Yeh C.M."/>
            <person name="Luo Y.B."/>
            <person name="Tsai W.C."/>
            <person name="Van de Peer Y."/>
            <person name="Liu Z.J."/>
        </authorList>
    </citation>
    <scope>NUCLEOTIDE SEQUENCE [LARGE SCALE GENOMIC DNA]</scope>
    <source>
        <tissue evidence="3">The whole plant</tissue>
    </source>
</reference>
<evidence type="ECO:0000256" key="1">
    <source>
        <dbReference type="ARBA" id="ARBA00022603"/>
    </source>
</evidence>
<keyword evidence="2" id="KW-0812">Transmembrane</keyword>
<reference evidence="3 4" key="1">
    <citation type="journal article" date="2016" name="Sci. Rep.">
        <title>The Dendrobium catenatum Lindl. genome sequence provides insights into polysaccharide synthase, floral development and adaptive evolution.</title>
        <authorList>
            <person name="Zhang G.Q."/>
            <person name="Xu Q."/>
            <person name="Bian C."/>
            <person name="Tsai W.C."/>
            <person name="Yeh C.M."/>
            <person name="Liu K.W."/>
            <person name="Yoshida K."/>
            <person name="Zhang L.S."/>
            <person name="Chang S.B."/>
            <person name="Chen F."/>
            <person name="Shi Y."/>
            <person name="Su Y.Y."/>
            <person name="Zhang Y.Q."/>
            <person name="Chen L.J."/>
            <person name="Yin Y."/>
            <person name="Lin M."/>
            <person name="Huang H."/>
            <person name="Deng H."/>
            <person name="Wang Z.W."/>
            <person name="Zhu S.L."/>
            <person name="Zhao X."/>
            <person name="Deng C."/>
            <person name="Niu S.C."/>
            <person name="Huang J."/>
            <person name="Wang M."/>
            <person name="Liu G.H."/>
            <person name="Yang H.J."/>
            <person name="Xiao X.J."/>
            <person name="Hsiao Y.Y."/>
            <person name="Wu W.L."/>
            <person name="Chen Y.Y."/>
            <person name="Mitsuda N."/>
            <person name="Ohme-Takagi M."/>
            <person name="Luo Y.B."/>
            <person name="Van de Peer Y."/>
            <person name="Liu Z.J."/>
        </authorList>
    </citation>
    <scope>NUCLEOTIDE SEQUENCE [LARGE SCALE GENOMIC DNA]</scope>
    <source>
        <tissue evidence="3">The whole plant</tissue>
    </source>
</reference>
<keyword evidence="4" id="KW-1185">Reference proteome</keyword>
<sequence>MKYILLEMDIILRPEGAVIFRVEVDVLIKLKKMISSMKWNSKLADHEDGPLVPENILVSVKQFCVTGGKNKTAHI</sequence>
<protein>
    <recommendedName>
        <fullName evidence="2">Methyltransferase</fullName>
        <ecNumber evidence="2">2.1.1.-</ecNumber>
    </recommendedName>
</protein>
<dbReference type="EC" id="2.1.1.-" evidence="2"/>
<gene>
    <name evidence="3" type="ORF">MA16_Dca013869</name>
</gene>
<proteinExistence type="inferred from homology"/>
<dbReference type="EMBL" id="KZ502744">
    <property type="protein sequence ID" value="PKU73413.1"/>
    <property type="molecule type" value="Genomic_DNA"/>
</dbReference>
<dbReference type="AlphaFoldDB" id="A0A2I0WCP2"/>
<dbReference type="PANTHER" id="PTHR10108:SF1119">
    <property type="entry name" value="METHYLTRANSFERASE PMT2-RELATED"/>
    <property type="match status" value="1"/>
</dbReference>
<comment type="subcellular location">
    <subcellularLocation>
        <location evidence="2">Membrane</location>
        <topology evidence="2">Single-pass type II membrane protein</topology>
    </subcellularLocation>
</comment>
<keyword evidence="2" id="KW-0735">Signal-anchor</keyword>
<accession>A0A2I0WCP2</accession>
<dbReference type="GO" id="GO:0032259">
    <property type="term" value="P:methylation"/>
    <property type="evidence" value="ECO:0007669"/>
    <property type="project" value="UniProtKB-KW"/>
</dbReference>
<keyword evidence="1 2" id="KW-0489">Methyltransferase</keyword>
<evidence type="ECO:0000313" key="3">
    <source>
        <dbReference type="EMBL" id="PKU73413.1"/>
    </source>
</evidence>
<dbReference type="GO" id="GO:0005768">
    <property type="term" value="C:endosome"/>
    <property type="evidence" value="ECO:0007669"/>
    <property type="project" value="TreeGrafter"/>
</dbReference>
<dbReference type="Proteomes" id="UP000233837">
    <property type="component" value="Unassembled WGS sequence"/>
</dbReference>
<dbReference type="Pfam" id="PF03141">
    <property type="entry name" value="Methyltransf_29"/>
    <property type="match status" value="1"/>
</dbReference>
<dbReference type="GO" id="GO:0005802">
    <property type="term" value="C:trans-Golgi network"/>
    <property type="evidence" value="ECO:0007669"/>
    <property type="project" value="TreeGrafter"/>
</dbReference>
<name>A0A2I0WCP2_9ASPA</name>
<dbReference type="InterPro" id="IPR004159">
    <property type="entry name" value="Put_SAM_MeTrfase"/>
</dbReference>
<organism evidence="3 4">
    <name type="scientific">Dendrobium catenatum</name>
    <dbReference type="NCBI Taxonomy" id="906689"/>
    <lineage>
        <taxon>Eukaryota</taxon>
        <taxon>Viridiplantae</taxon>
        <taxon>Streptophyta</taxon>
        <taxon>Embryophyta</taxon>
        <taxon>Tracheophyta</taxon>
        <taxon>Spermatophyta</taxon>
        <taxon>Magnoliopsida</taxon>
        <taxon>Liliopsida</taxon>
        <taxon>Asparagales</taxon>
        <taxon>Orchidaceae</taxon>
        <taxon>Epidendroideae</taxon>
        <taxon>Malaxideae</taxon>
        <taxon>Dendrobiinae</taxon>
        <taxon>Dendrobium</taxon>
    </lineage>
</organism>
<dbReference type="GO" id="GO:0016020">
    <property type="term" value="C:membrane"/>
    <property type="evidence" value="ECO:0007669"/>
    <property type="project" value="UniProtKB-SubCell"/>
</dbReference>
<evidence type="ECO:0000256" key="2">
    <source>
        <dbReference type="RuleBase" id="RU366043"/>
    </source>
</evidence>
<keyword evidence="2 3" id="KW-0808">Transferase</keyword>
<dbReference type="PANTHER" id="PTHR10108">
    <property type="entry name" value="SAM-DEPENDENT METHYLTRANSFERASE"/>
    <property type="match status" value="1"/>
</dbReference>
<dbReference type="GO" id="GO:0008168">
    <property type="term" value="F:methyltransferase activity"/>
    <property type="evidence" value="ECO:0007669"/>
    <property type="project" value="UniProtKB-UniRule"/>
</dbReference>